<organism evidence="6">
    <name type="scientific">Fonticula alba</name>
    <name type="common">Slime mold</name>
    <dbReference type="NCBI Taxonomy" id="691883"/>
    <lineage>
        <taxon>Eukaryota</taxon>
        <taxon>Rotosphaerida</taxon>
        <taxon>Fonticulaceae</taxon>
        <taxon>Fonticula</taxon>
    </lineage>
</organism>
<evidence type="ECO:0000256" key="2">
    <source>
        <dbReference type="ARBA" id="ARBA00022692"/>
    </source>
</evidence>
<sequence length="106" mass="10920">MSASRIADYLHKGLAFGLVASTIYLGGFLFVTVRAAYANALARADEVRAQRALAAAASGETTDVADMLAPEVVTGDASPTMADFILQQENAPPAILDTTTGTSASQ</sequence>
<dbReference type="Pfam" id="PF14880">
    <property type="entry name" value="COX14"/>
    <property type="match status" value="1"/>
</dbReference>
<keyword evidence="2 5" id="KW-0812">Transmembrane</keyword>
<evidence type="ECO:0000256" key="4">
    <source>
        <dbReference type="ARBA" id="ARBA00023136"/>
    </source>
</evidence>
<proteinExistence type="predicted"/>
<dbReference type="Proteomes" id="UP000030693">
    <property type="component" value="Unassembled WGS sequence"/>
</dbReference>
<feature type="transmembrane region" description="Helical" evidence="5">
    <location>
        <begin position="14"/>
        <end position="33"/>
    </location>
</feature>
<protein>
    <submittedName>
        <fullName evidence="6">Uncharacterized protein</fullName>
    </submittedName>
</protein>
<dbReference type="GeneID" id="20530352"/>
<name>A0A058Z1U0_FONAL</name>
<dbReference type="RefSeq" id="XP_009497718.1">
    <property type="nucleotide sequence ID" value="XM_009499443.1"/>
</dbReference>
<evidence type="ECO:0000256" key="5">
    <source>
        <dbReference type="SAM" id="Phobius"/>
    </source>
</evidence>
<accession>A0A058Z1U0</accession>
<evidence type="ECO:0000256" key="3">
    <source>
        <dbReference type="ARBA" id="ARBA00022989"/>
    </source>
</evidence>
<evidence type="ECO:0000313" key="6">
    <source>
        <dbReference type="EMBL" id="KCV67898.1"/>
    </source>
</evidence>
<gene>
    <name evidence="6" type="ORF">H696_05627</name>
</gene>
<dbReference type="InterPro" id="IPR029208">
    <property type="entry name" value="COX14"/>
</dbReference>
<reference evidence="6" key="1">
    <citation type="submission" date="2013-04" db="EMBL/GenBank/DDBJ databases">
        <title>The Genome Sequence of Fonticula alba ATCC 38817.</title>
        <authorList>
            <consortium name="The Broad Institute Genomics Platform"/>
            <person name="Russ C."/>
            <person name="Cuomo C."/>
            <person name="Burger G."/>
            <person name="Gray M.W."/>
            <person name="Holland P.W.H."/>
            <person name="King N."/>
            <person name="Lang F.B.F."/>
            <person name="Roger A.J."/>
            <person name="Ruiz-Trillo I."/>
            <person name="Brown M."/>
            <person name="Walker B."/>
            <person name="Young S."/>
            <person name="Zeng Q."/>
            <person name="Gargeya S."/>
            <person name="Fitzgerald M."/>
            <person name="Haas B."/>
            <person name="Abouelleil A."/>
            <person name="Allen A.W."/>
            <person name="Alvarado L."/>
            <person name="Arachchi H.M."/>
            <person name="Berlin A.M."/>
            <person name="Chapman S.B."/>
            <person name="Gainer-Dewar J."/>
            <person name="Goldberg J."/>
            <person name="Griggs A."/>
            <person name="Gujja S."/>
            <person name="Hansen M."/>
            <person name="Howarth C."/>
            <person name="Imamovic A."/>
            <person name="Ireland A."/>
            <person name="Larimer J."/>
            <person name="McCowan C."/>
            <person name="Murphy C."/>
            <person name="Pearson M."/>
            <person name="Poon T.W."/>
            <person name="Priest M."/>
            <person name="Roberts A."/>
            <person name="Saif S."/>
            <person name="Shea T."/>
            <person name="Sisk P."/>
            <person name="Sykes S."/>
            <person name="Wortman J."/>
            <person name="Nusbaum C."/>
            <person name="Birren B."/>
        </authorList>
    </citation>
    <scope>NUCLEOTIDE SEQUENCE [LARGE SCALE GENOMIC DNA]</scope>
    <source>
        <strain evidence="6">ATCC 38817</strain>
    </source>
</reference>
<evidence type="ECO:0000256" key="1">
    <source>
        <dbReference type="ARBA" id="ARBA00004167"/>
    </source>
</evidence>
<evidence type="ECO:0000313" key="7">
    <source>
        <dbReference type="Proteomes" id="UP000030693"/>
    </source>
</evidence>
<keyword evidence="3 5" id="KW-1133">Transmembrane helix</keyword>
<keyword evidence="4 5" id="KW-0472">Membrane</keyword>
<dbReference type="EMBL" id="KB932212">
    <property type="protein sequence ID" value="KCV67898.1"/>
    <property type="molecule type" value="Genomic_DNA"/>
</dbReference>
<dbReference type="AlphaFoldDB" id="A0A058Z1U0"/>
<keyword evidence="7" id="KW-1185">Reference proteome</keyword>
<dbReference type="GO" id="GO:0016020">
    <property type="term" value="C:membrane"/>
    <property type="evidence" value="ECO:0007669"/>
    <property type="project" value="UniProtKB-SubCell"/>
</dbReference>
<comment type="subcellular location">
    <subcellularLocation>
        <location evidence="1">Membrane</location>
        <topology evidence="1">Single-pass membrane protein</topology>
    </subcellularLocation>
</comment>